<feature type="non-terminal residue" evidence="1">
    <location>
        <position position="1"/>
    </location>
</feature>
<reference evidence="1" key="1">
    <citation type="journal article" date="2022" name="bioRxiv">
        <title>Sequencing and chromosome-scale assembly of the giantPleurodeles waltlgenome.</title>
        <authorList>
            <person name="Brown T."/>
            <person name="Elewa A."/>
            <person name="Iarovenko S."/>
            <person name="Subramanian E."/>
            <person name="Araus A.J."/>
            <person name="Petzold A."/>
            <person name="Susuki M."/>
            <person name="Suzuki K.-i.T."/>
            <person name="Hayashi T."/>
            <person name="Toyoda A."/>
            <person name="Oliveira C."/>
            <person name="Osipova E."/>
            <person name="Leigh N.D."/>
            <person name="Simon A."/>
            <person name="Yun M.H."/>
        </authorList>
    </citation>
    <scope>NUCLEOTIDE SEQUENCE</scope>
    <source>
        <strain evidence="1">20211129_DDA</strain>
        <tissue evidence="1">Liver</tissue>
    </source>
</reference>
<name>A0AAV7KU49_PLEWA</name>
<gene>
    <name evidence="1" type="ORF">NDU88_001927</name>
</gene>
<dbReference type="EMBL" id="JANPWB010000016">
    <property type="protein sequence ID" value="KAJ1081752.1"/>
    <property type="molecule type" value="Genomic_DNA"/>
</dbReference>
<comment type="caution">
    <text evidence="1">The sequence shown here is derived from an EMBL/GenBank/DDBJ whole genome shotgun (WGS) entry which is preliminary data.</text>
</comment>
<sequence length="56" mass="6247">CSRNRCTATKYPERLLRLCKFSSSQQLQQFPQCASSGDSLSSPCTRRTEEISCGVT</sequence>
<organism evidence="1 2">
    <name type="scientific">Pleurodeles waltl</name>
    <name type="common">Iberian ribbed newt</name>
    <dbReference type="NCBI Taxonomy" id="8319"/>
    <lineage>
        <taxon>Eukaryota</taxon>
        <taxon>Metazoa</taxon>
        <taxon>Chordata</taxon>
        <taxon>Craniata</taxon>
        <taxon>Vertebrata</taxon>
        <taxon>Euteleostomi</taxon>
        <taxon>Amphibia</taxon>
        <taxon>Batrachia</taxon>
        <taxon>Caudata</taxon>
        <taxon>Salamandroidea</taxon>
        <taxon>Salamandridae</taxon>
        <taxon>Pleurodelinae</taxon>
        <taxon>Pleurodeles</taxon>
    </lineage>
</organism>
<accession>A0AAV7KU49</accession>
<dbReference type="AlphaFoldDB" id="A0AAV7KU49"/>
<protein>
    <submittedName>
        <fullName evidence="1">Uncharacterized protein</fullName>
    </submittedName>
</protein>
<keyword evidence="2" id="KW-1185">Reference proteome</keyword>
<evidence type="ECO:0000313" key="1">
    <source>
        <dbReference type="EMBL" id="KAJ1081752.1"/>
    </source>
</evidence>
<feature type="non-terminal residue" evidence="1">
    <location>
        <position position="56"/>
    </location>
</feature>
<proteinExistence type="predicted"/>
<dbReference type="Proteomes" id="UP001066276">
    <property type="component" value="Chromosome 12"/>
</dbReference>
<evidence type="ECO:0000313" key="2">
    <source>
        <dbReference type="Proteomes" id="UP001066276"/>
    </source>
</evidence>